<feature type="compositionally biased region" description="Basic and acidic residues" evidence="1">
    <location>
        <begin position="78"/>
        <end position="92"/>
    </location>
</feature>
<evidence type="ECO:0000256" key="1">
    <source>
        <dbReference type="SAM" id="MobiDB-lite"/>
    </source>
</evidence>
<dbReference type="EMBL" id="MGFU01000003">
    <property type="protein sequence ID" value="OGM14558.1"/>
    <property type="molecule type" value="Genomic_DNA"/>
</dbReference>
<accession>A0A1F7XJM6</accession>
<protein>
    <submittedName>
        <fullName evidence="2">Uncharacterized protein</fullName>
    </submittedName>
</protein>
<proteinExistence type="predicted"/>
<dbReference type="AlphaFoldDB" id="A0A1F7XJM6"/>
<feature type="region of interest" description="Disordered" evidence="1">
    <location>
        <begin position="62"/>
        <end position="95"/>
    </location>
</feature>
<comment type="caution">
    <text evidence="2">The sequence shown here is derived from an EMBL/GenBank/DDBJ whole genome shotgun (WGS) entry which is preliminary data.</text>
</comment>
<evidence type="ECO:0000313" key="2">
    <source>
        <dbReference type="EMBL" id="OGM14558.1"/>
    </source>
</evidence>
<sequence>MQKIAQRFGLNEVDVQAVFDEDRSERQAQRKELFEERLTQMVSDGKITEDQKKLILAKHEEMQSQREAQIDEFQNMTPEERRSAMEEHHEELESWAEDNEIDIGYLFGFGRHKGMHGQQMM</sequence>
<gene>
    <name evidence="2" type="ORF">A2V80_01355</name>
</gene>
<organism evidence="2 3">
    <name type="scientific">Candidatus Woesebacteria bacterium RBG_16_39_8b</name>
    <dbReference type="NCBI Taxonomy" id="1802482"/>
    <lineage>
        <taxon>Bacteria</taxon>
        <taxon>Candidatus Woeseibacteriota</taxon>
    </lineage>
</organism>
<dbReference type="Proteomes" id="UP000179013">
    <property type="component" value="Unassembled WGS sequence"/>
</dbReference>
<reference evidence="2 3" key="1">
    <citation type="journal article" date="2016" name="Nat. Commun.">
        <title>Thousands of microbial genomes shed light on interconnected biogeochemical processes in an aquifer system.</title>
        <authorList>
            <person name="Anantharaman K."/>
            <person name="Brown C.T."/>
            <person name="Hug L.A."/>
            <person name="Sharon I."/>
            <person name="Castelle C.J."/>
            <person name="Probst A.J."/>
            <person name="Thomas B.C."/>
            <person name="Singh A."/>
            <person name="Wilkins M.J."/>
            <person name="Karaoz U."/>
            <person name="Brodie E.L."/>
            <person name="Williams K.H."/>
            <person name="Hubbard S.S."/>
            <person name="Banfield J.F."/>
        </authorList>
    </citation>
    <scope>NUCLEOTIDE SEQUENCE [LARGE SCALE GENOMIC DNA]</scope>
</reference>
<name>A0A1F7XJM6_9BACT</name>
<evidence type="ECO:0000313" key="3">
    <source>
        <dbReference type="Proteomes" id="UP000179013"/>
    </source>
</evidence>